<keyword evidence="2" id="KW-0472">Membrane</keyword>
<dbReference type="EMBL" id="JAAVXB010000001">
    <property type="protein sequence ID" value="NKF20806.1"/>
    <property type="molecule type" value="Genomic_DNA"/>
</dbReference>
<feature type="transmembrane region" description="Helical" evidence="2">
    <location>
        <begin position="25"/>
        <end position="48"/>
    </location>
</feature>
<name>A0A969W8B7_9GAMM</name>
<reference evidence="3" key="1">
    <citation type="submission" date="2020-03" db="EMBL/GenBank/DDBJ databases">
        <title>Solimonas marina sp. nov., isolated from deep seawater of the Pacific Ocean.</title>
        <authorList>
            <person name="Liu X."/>
            <person name="Lai Q."/>
            <person name="Sun F."/>
            <person name="Gai Y."/>
            <person name="Li G."/>
            <person name="Shao Z."/>
        </authorList>
    </citation>
    <scope>NUCLEOTIDE SEQUENCE</scope>
    <source>
        <strain evidence="3">C16B3</strain>
    </source>
</reference>
<organism evidence="3 4">
    <name type="scientific">Solimonas marina</name>
    <dbReference type="NCBI Taxonomy" id="2714601"/>
    <lineage>
        <taxon>Bacteria</taxon>
        <taxon>Pseudomonadati</taxon>
        <taxon>Pseudomonadota</taxon>
        <taxon>Gammaproteobacteria</taxon>
        <taxon>Nevskiales</taxon>
        <taxon>Nevskiaceae</taxon>
        <taxon>Solimonas</taxon>
    </lineage>
</organism>
<dbReference type="AlphaFoldDB" id="A0A969W8B7"/>
<feature type="compositionally biased region" description="Low complexity" evidence="1">
    <location>
        <begin position="150"/>
        <end position="167"/>
    </location>
</feature>
<comment type="caution">
    <text evidence="3">The sequence shown here is derived from an EMBL/GenBank/DDBJ whole genome shotgun (WGS) entry which is preliminary data.</text>
</comment>
<gene>
    <name evidence="3" type="ORF">G7Y82_00660</name>
</gene>
<dbReference type="Proteomes" id="UP000653472">
    <property type="component" value="Unassembled WGS sequence"/>
</dbReference>
<evidence type="ECO:0000313" key="4">
    <source>
        <dbReference type="Proteomes" id="UP000653472"/>
    </source>
</evidence>
<dbReference type="RefSeq" id="WP_168146069.1">
    <property type="nucleotide sequence ID" value="NZ_JAAVXB010000001.1"/>
</dbReference>
<evidence type="ECO:0000313" key="3">
    <source>
        <dbReference type="EMBL" id="NKF20806.1"/>
    </source>
</evidence>
<protein>
    <submittedName>
        <fullName evidence="3">Uncharacterized protein</fullName>
    </submittedName>
</protein>
<feature type="transmembrane region" description="Helical" evidence="2">
    <location>
        <begin position="54"/>
        <end position="82"/>
    </location>
</feature>
<proteinExistence type="predicted"/>
<keyword evidence="2" id="KW-0812">Transmembrane</keyword>
<sequence>MQDLPVHRYRRLSSWMPFDRISDHFYGVLVFTCALPPVAAAVCMLAGLTAPAALVAWVGGAACVSLAISIWLMHGLLAPVSLAREALRAYRREQRVVPLPLDLGGEGGGLLNDLRATIETCERQRQIFSEQVEWAFRSKPSPLLDDLGAPRRAPLTTPTATPVASVD</sequence>
<evidence type="ECO:0000256" key="2">
    <source>
        <dbReference type="SAM" id="Phobius"/>
    </source>
</evidence>
<evidence type="ECO:0000256" key="1">
    <source>
        <dbReference type="SAM" id="MobiDB-lite"/>
    </source>
</evidence>
<keyword evidence="4" id="KW-1185">Reference proteome</keyword>
<keyword evidence="2" id="KW-1133">Transmembrane helix</keyword>
<feature type="region of interest" description="Disordered" evidence="1">
    <location>
        <begin position="145"/>
        <end position="167"/>
    </location>
</feature>
<accession>A0A969W8B7</accession>